<organism evidence="4">
    <name type="scientific">Caenorhabditis remanei</name>
    <name type="common">Caenorhabditis vulgaris</name>
    <dbReference type="NCBI Taxonomy" id="31234"/>
    <lineage>
        <taxon>Eukaryota</taxon>
        <taxon>Metazoa</taxon>
        <taxon>Ecdysozoa</taxon>
        <taxon>Nematoda</taxon>
        <taxon>Chromadorea</taxon>
        <taxon>Rhabditida</taxon>
        <taxon>Rhabditina</taxon>
        <taxon>Rhabditomorpha</taxon>
        <taxon>Rhabditoidea</taxon>
        <taxon>Rhabditidae</taxon>
        <taxon>Peloderinae</taxon>
        <taxon>Caenorhabditis</taxon>
    </lineage>
</organism>
<feature type="domain" description="Homeobox-cysteine loop-homeobox" evidence="2">
    <location>
        <begin position="827"/>
        <end position="946"/>
    </location>
</feature>
<feature type="compositionally biased region" description="Low complexity" evidence="1">
    <location>
        <begin position="36"/>
        <end position="53"/>
    </location>
</feature>
<evidence type="ECO:0000259" key="2">
    <source>
        <dbReference type="Pfam" id="PF17943"/>
    </source>
</evidence>
<dbReference type="OrthoDB" id="5874353at2759"/>
<accession>E3MIE5</accession>
<dbReference type="eggNOG" id="ENOG502T36C">
    <property type="taxonomic scope" value="Eukaryota"/>
</dbReference>
<feature type="compositionally biased region" description="Basic and acidic residues" evidence="1">
    <location>
        <begin position="1"/>
        <end position="10"/>
    </location>
</feature>
<dbReference type="AlphaFoldDB" id="E3MIE5"/>
<protein>
    <recommendedName>
        <fullName evidence="2">Homeobox-cysteine loop-homeobox domain-containing protein</fullName>
    </recommendedName>
</protein>
<dbReference type="InterPro" id="IPR040960">
    <property type="entry name" value="HOCHOB"/>
</dbReference>
<dbReference type="InParanoid" id="E3MIE5"/>
<evidence type="ECO:0000313" key="4">
    <source>
        <dbReference type="Proteomes" id="UP000008281"/>
    </source>
</evidence>
<keyword evidence="4" id="KW-1185">Reference proteome</keyword>
<dbReference type="OMA" id="REQYKEW"/>
<feature type="region of interest" description="Disordered" evidence="1">
    <location>
        <begin position="969"/>
        <end position="993"/>
    </location>
</feature>
<dbReference type="EMBL" id="DS268447">
    <property type="protein sequence ID" value="EFP02329.1"/>
    <property type="molecule type" value="Genomic_DNA"/>
</dbReference>
<feature type="compositionally biased region" description="Polar residues" evidence="1">
    <location>
        <begin position="978"/>
        <end position="993"/>
    </location>
</feature>
<evidence type="ECO:0000313" key="3">
    <source>
        <dbReference type="EMBL" id="EFP02329.1"/>
    </source>
</evidence>
<feature type="domain" description="Homeobox-cysteine loop-homeobox" evidence="2">
    <location>
        <begin position="132"/>
        <end position="250"/>
    </location>
</feature>
<reference evidence="3" key="1">
    <citation type="submission" date="2007-07" db="EMBL/GenBank/DDBJ databases">
        <title>PCAP assembly of the Caenorhabditis remanei genome.</title>
        <authorList>
            <consortium name="The Caenorhabditis remanei Sequencing Consortium"/>
            <person name="Wilson R.K."/>
        </authorList>
    </citation>
    <scope>NUCLEOTIDE SEQUENCE [LARGE SCALE GENOMIC DNA]</scope>
    <source>
        <strain evidence="3">PB4641</strain>
    </source>
</reference>
<dbReference type="Pfam" id="PF17943">
    <property type="entry name" value="HOCHOB"/>
    <property type="match status" value="3"/>
</dbReference>
<proteinExistence type="predicted"/>
<dbReference type="STRING" id="31234.E3MIE5"/>
<dbReference type="Proteomes" id="UP000008281">
    <property type="component" value="Unassembled WGS sequence"/>
</dbReference>
<feature type="compositionally biased region" description="Basic and acidic residues" evidence="1">
    <location>
        <begin position="25"/>
        <end position="35"/>
    </location>
</feature>
<sequence length="993" mass="114987">MENFEGDPHSPDLQQKPPCTTEALSKNENEQEKPSGNEGSSSLSSSEKSVSSENDNGLKLPPETVSISWCKGKISQLENQRVFALSKKIHDDELPEKMIKHYDQSLIKARRNDYSPPGRTMKNCSPYEFAGDVIYFGVNKHPSIHDMIDISEEVFVPYDQVFHRFSELRIINHERCEKNDTCERVSKYFISKIGYNGLLTENTVAMMHHEFKNFIHLGPMTDTGRIHLIVDKLDLAPDTVRKFYYKWFIKSRQLESTLETVVFEEQKLYQREIERHHAHMQNTPGDHEYSKRMVPFEIIFCSSYSFQARRDLKTESLLRIIHKRPEMTVSEAIIVSSIYKVDIKKIHLLVKKNLESMRIIQECFEDNCDSEFVNFTPSNVSNRKYDNDPSTFDSAPEDDRVQQVVPQFYNFILFFKCFQECKRNIRNDIEMGEEQKNVDLIPDGNPPASLALTAEILNISNMLSGPDCSKNRFAGDFQLFELNRHPSIGEMLAISKMTGAKYKQVFYRFRDFRNALKEPCPRNDNCRKVLKFFAHRTEYDGILHGKSVNKMYDLFEKFGADGKSPDIGYIHLVAEQVDLPAFVVREQYKEWFMSMKKEEDESSDTSEINRKKELYERLENEYSASSEISYERLVHMAKKYDTTQKNILNFFDSKIEHIEELPESAIPEASSDLHGALNVSTGKNSTKEILNQLNEKFLKNDFNSKPNNYELYQQEPSKKASNNSYLAKNAIGTDYYEANESLYEMSQNTPHVSGGFKRNIIPTSFSYSKRIKLGSINSRHSENQREQVETEDVEIDVVGLDDDSGESEVEITHTADDYQNIYQFPDDFEIFQANRHPTILEMINISYDTGVSYEQVFFRFKHFRKLNNEVCSPGDPCEKVEKFSEANPDLGGVLDKRTLGIIYEEFEHLIHLGYYLPLGYIHMIMEKVDLSASVIRLQYGEWYSKRRGYPKGVLPDMSNSTMLTGLAPKEEDRLYLTNDESVQSEGENNTGKE</sequence>
<evidence type="ECO:0000256" key="1">
    <source>
        <dbReference type="SAM" id="MobiDB-lite"/>
    </source>
</evidence>
<dbReference type="FunCoup" id="E3MIE5">
    <property type="interactions" value="1131"/>
</dbReference>
<name>E3MIE5_CAERE</name>
<dbReference type="HOGENOM" id="CLU_310186_0_0_1"/>
<feature type="region of interest" description="Disordered" evidence="1">
    <location>
        <begin position="1"/>
        <end position="61"/>
    </location>
</feature>
<feature type="domain" description="Homeobox-cysteine loop-homeobox" evidence="2">
    <location>
        <begin position="476"/>
        <end position="594"/>
    </location>
</feature>
<gene>
    <name evidence="3" type="ORF">CRE_01019</name>
</gene>